<evidence type="ECO:0000313" key="1">
    <source>
        <dbReference type="EMBL" id="MFE8698086.1"/>
    </source>
</evidence>
<dbReference type="Proteomes" id="UP001601058">
    <property type="component" value="Unassembled WGS sequence"/>
</dbReference>
<gene>
    <name evidence="1" type="ORF">ACFYKT_17220</name>
</gene>
<protein>
    <submittedName>
        <fullName evidence="1">YwmB family TATA-box binding protein</fullName>
    </submittedName>
</protein>
<accession>A0ABW6K1T4</accession>
<dbReference type="Pfam" id="PF08680">
    <property type="entry name" value="DUF1779"/>
    <property type="match status" value="1"/>
</dbReference>
<dbReference type="RefSeq" id="WP_389222141.1">
    <property type="nucleotide sequence ID" value="NZ_JBIACJ010000010.1"/>
</dbReference>
<name>A0ABW6K1T4_9BACI</name>
<comment type="caution">
    <text evidence="1">The sequence shown here is derived from an EMBL/GenBank/DDBJ whole genome shotgun (WGS) entry which is preliminary data.</text>
</comment>
<dbReference type="Gene3D" id="3.30.360.40">
    <property type="entry name" value="YwmB-like"/>
    <property type="match status" value="1"/>
</dbReference>
<proteinExistence type="predicted"/>
<dbReference type="EMBL" id="JBIACJ010000010">
    <property type="protein sequence ID" value="MFE8698086.1"/>
    <property type="molecule type" value="Genomic_DNA"/>
</dbReference>
<dbReference type="InterPro" id="IPR014794">
    <property type="entry name" value="DUF1779"/>
</dbReference>
<organism evidence="1 2">
    <name type="scientific">Cytobacillus mangrovibacter</name>
    <dbReference type="NCBI Taxonomy" id="3299024"/>
    <lineage>
        <taxon>Bacteria</taxon>
        <taxon>Bacillati</taxon>
        <taxon>Bacillota</taxon>
        <taxon>Bacilli</taxon>
        <taxon>Bacillales</taxon>
        <taxon>Bacillaceae</taxon>
        <taxon>Cytobacillus</taxon>
    </lineage>
</organism>
<keyword evidence="2" id="KW-1185">Reference proteome</keyword>
<reference evidence="1 2" key="1">
    <citation type="submission" date="2024-08" db="EMBL/GenBank/DDBJ databases">
        <title>Two novel Cytobacillus novel species.</title>
        <authorList>
            <person name="Liu G."/>
        </authorList>
    </citation>
    <scope>NUCLEOTIDE SEQUENCE [LARGE SCALE GENOMIC DNA]</scope>
    <source>
        <strain evidence="1 2">FJAT-53684</strain>
    </source>
</reference>
<dbReference type="InterPro" id="IPR036209">
    <property type="entry name" value="YwmB-like_sf"/>
</dbReference>
<sequence>MKKTKIILTVLGLVGLILLNIGDKTTAADGKLDLLKMASVLQDENILINEWSLYAREKMVNLQDQKEIKSYTEELKQQFPDWEWATNSDKVHSESVGVLQQGSETESIKILSTSTNGQFQTYVIYEVKGQVWDKKVEESIPHKMASRISDIFRGNATIFSCIKGEFNDKMIKTLPLEMEHLLTIFQAEEIEALKEDTFISSTAHSTMFSETVEVGEKNMNVQIGIRNPGMGGKTTLVVGTPIITIEY</sequence>
<dbReference type="Gene3D" id="3.30.2030.10">
    <property type="entry name" value="YwmB-like"/>
    <property type="match status" value="1"/>
</dbReference>
<dbReference type="SUPFAM" id="SSF143842">
    <property type="entry name" value="YwmB-like"/>
    <property type="match status" value="1"/>
</dbReference>
<evidence type="ECO:0000313" key="2">
    <source>
        <dbReference type="Proteomes" id="UP001601058"/>
    </source>
</evidence>